<organism evidence="2">
    <name type="scientific">Streptomyces sp. NBC_01393</name>
    <dbReference type="NCBI Taxonomy" id="2903851"/>
    <lineage>
        <taxon>Bacteria</taxon>
        <taxon>Bacillati</taxon>
        <taxon>Actinomycetota</taxon>
        <taxon>Actinomycetes</taxon>
        <taxon>Kitasatosporales</taxon>
        <taxon>Streptomycetaceae</taxon>
        <taxon>Streptomyces</taxon>
    </lineage>
</organism>
<accession>A0AAU3HZM4</accession>
<protein>
    <submittedName>
        <fullName evidence="2">DUF4279 domain-containing protein</fullName>
    </submittedName>
</protein>
<reference evidence="2" key="1">
    <citation type="submission" date="2022-10" db="EMBL/GenBank/DDBJ databases">
        <title>The complete genomes of actinobacterial strains from the NBC collection.</title>
        <authorList>
            <person name="Joergensen T.S."/>
            <person name="Alvarez Arevalo M."/>
            <person name="Sterndorff E.B."/>
            <person name="Faurdal D."/>
            <person name="Vuksanovic O."/>
            <person name="Mourched A.-S."/>
            <person name="Charusanti P."/>
            <person name="Shaw S."/>
            <person name="Blin K."/>
            <person name="Weber T."/>
        </authorList>
    </citation>
    <scope>NUCLEOTIDE SEQUENCE</scope>
    <source>
        <strain evidence="2">NBC_01393</strain>
    </source>
</reference>
<proteinExistence type="predicted"/>
<gene>
    <name evidence="2" type="ORF">OG699_25640</name>
</gene>
<dbReference type="Pfam" id="PF14106">
    <property type="entry name" value="DUF4279"/>
    <property type="match status" value="1"/>
</dbReference>
<evidence type="ECO:0000256" key="1">
    <source>
        <dbReference type="SAM" id="MobiDB-lite"/>
    </source>
</evidence>
<dbReference type="EMBL" id="CP109546">
    <property type="protein sequence ID" value="WTZ11061.1"/>
    <property type="molecule type" value="Genomic_DNA"/>
</dbReference>
<dbReference type="InterPro" id="IPR025459">
    <property type="entry name" value="DUF4279"/>
</dbReference>
<sequence length="153" mass="16531">MELFSSWDTPRAALLITGRNLEPQDITAALGITPTFSREATRDASFRPGEGCWALQVTGAPEQGFDGLVDELVALISPVLEEVQDIRRRGHSVQLDLSGHVRSGSRTFLSPYALARAARLDLPVSLTTDAGPPARSEDLLDWLPAPDGSHRAT</sequence>
<name>A0AAU3HZM4_9ACTN</name>
<evidence type="ECO:0000313" key="2">
    <source>
        <dbReference type="EMBL" id="WTZ11061.1"/>
    </source>
</evidence>
<dbReference type="AlphaFoldDB" id="A0AAU3HZM4"/>
<feature type="region of interest" description="Disordered" evidence="1">
    <location>
        <begin position="125"/>
        <end position="153"/>
    </location>
</feature>